<evidence type="ECO:0000313" key="2">
    <source>
        <dbReference type="Proteomes" id="UP001430990"/>
    </source>
</evidence>
<organism evidence="1 2">
    <name type="scientific">Bradyrhizobium barranii</name>
    <dbReference type="NCBI Taxonomy" id="2992140"/>
    <lineage>
        <taxon>Bacteria</taxon>
        <taxon>Pseudomonadati</taxon>
        <taxon>Pseudomonadota</taxon>
        <taxon>Alphaproteobacteria</taxon>
        <taxon>Hyphomicrobiales</taxon>
        <taxon>Nitrobacteraceae</taxon>
        <taxon>Bradyrhizobium</taxon>
    </lineage>
</organism>
<dbReference type="EMBL" id="CP088100">
    <property type="protein sequence ID" value="UFW88277.1"/>
    <property type="molecule type" value="Genomic_DNA"/>
</dbReference>
<dbReference type="RefSeq" id="WP_231144061.1">
    <property type="nucleotide sequence ID" value="NZ_CP088100.1"/>
</dbReference>
<evidence type="ECO:0000313" key="1">
    <source>
        <dbReference type="EMBL" id="UFW88277.1"/>
    </source>
</evidence>
<accession>A0ABY3QQJ9</accession>
<dbReference type="Proteomes" id="UP001430990">
    <property type="component" value="Chromosome"/>
</dbReference>
<name>A0ABY3QQJ9_9BRAD</name>
<proteinExistence type="predicted"/>
<keyword evidence="2" id="KW-1185">Reference proteome</keyword>
<sequence>MIDQLGKGLEALKPEYARLVLLGWRHRRRQREVVSCMESHYFRDHRDVRTQTKHLLIHSLDRLVYKTLYRRRRIQEALKSRLYDDALAQPWAVSRGFKSLENALRNLNRYLSGPLSFARARLRVHLSFIPT</sequence>
<gene>
    <name evidence="1" type="ORF">BjapCC829_06770</name>
</gene>
<protein>
    <submittedName>
        <fullName evidence="1">Uncharacterized protein</fullName>
    </submittedName>
</protein>
<reference evidence="1" key="1">
    <citation type="submission" date="2021-11" db="EMBL/GenBank/DDBJ databases">
        <title>Australian commercial rhizobial inoculants.</title>
        <authorList>
            <person name="Kohlmeier M.G."/>
            <person name="O'Hara G.W."/>
            <person name="Colombi E."/>
            <person name="Ramsay J.P."/>
            <person name="Terpolilli J."/>
        </authorList>
    </citation>
    <scope>NUCLEOTIDE SEQUENCE</scope>
    <source>
        <strain evidence="1">CC829</strain>
    </source>
</reference>